<dbReference type="SMART" id="SM00225">
    <property type="entry name" value="BTB"/>
    <property type="match status" value="1"/>
</dbReference>
<dbReference type="PANTHER" id="PTHR45774">
    <property type="entry name" value="BTB/POZ DOMAIN-CONTAINING"/>
    <property type="match status" value="1"/>
</dbReference>
<dbReference type="Pfam" id="PF07707">
    <property type="entry name" value="BACK"/>
    <property type="match status" value="1"/>
</dbReference>
<protein>
    <submittedName>
        <fullName evidence="1">BTB POZ domain-containing 3</fullName>
    </submittedName>
</protein>
<evidence type="ECO:0000313" key="1">
    <source>
        <dbReference type="EMBL" id="CAB4000859.1"/>
    </source>
</evidence>
<dbReference type="Pfam" id="PF00651">
    <property type="entry name" value="BTB"/>
    <property type="match status" value="1"/>
</dbReference>
<dbReference type="AlphaFoldDB" id="A0A7D9I770"/>
<dbReference type="EMBL" id="CACRXK020003946">
    <property type="protein sequence ID" value="CAB4000859.1"/>
    <property type="molecule type" value="Genomic_DNA"/>
</dbReference>
<dbReference type="GO" id="GO:0005829">
    <property type="term" value="C:cytosol"/>
    <property type="evidence" value="ECO:0007669"/>
    <property type="project" value="TreeGrafter"/>
</dbReference>
<gene>
    <name evidence="1" type="ORF">PACLA_8A081856</name>
</gene>
<dbReference type="InterPro" id="IPR011333">
    <property type="entry name" value="SKP1/BTB/POZ_sf"/>
</dbReference>
<dbReference type="PANTHER" id="PTHR45774:SF4">
    <property type="entry name" value="AXUNDEAD, ISOFORM F"/>
    <property type="match status" value="1"/>
</dbReference>
<dbReference type="InterPro" id="IPR000210">
    <property type="entry name" value="BTB/POZ_dom"/>
</dbReference>
<dbReference type="SUPFAM" id="SSF54695">
    <property type="entry name" value="POZ domain"/>
    <property type="match status" value="1"/>
</dbReference>
<dbReference type="OrthoDB" id="6335872at2759"/>
<sequence length="381" mass="43819">MATADLPRIILTLIGLIVVITFIVVIWEWATLSVVTTSTGTSSTKWQSNTFVERNKYMYNNSFTSDVKFTFGNNQSGEVFYAHKYVLATSSPVFYETLYSKSGENITDIHLPNSDNETVADFFGFLYNEKCPTATNIEKGLQVLRLVMHYQVTSFDAACKNYMKPTAQQAFKFLEKFLELKAEKYISTCFNYIDTFADGYFTSEYFLNIKLGTLDALLRRDTLDYKEVKLFKALVKWVDHQCSLQNLEASYDNRRKILGNVIYNIRFLQMNLNEFTTDVIGVGILSDLESISIIKAITGHHVQDLIWDYPSLRRQRSSKLITSWRTYGTVIIIVCGLVGFWCLYATNRKEKIKVGYSGEKLGKSQYSPHFYEKSNTKTAKW</sequence>
<name>A0A7D9I770_PARCT</name>
<dbReference type="InterPro" id="IPR011705">
    <property type="entry name" value="BACK"/>
</dbReference>
<comment type="caution">
    <text evidence="1">The sequence shown here is derived from an EMBL/GenBank/DDBJ whole genome shotgun (WGS) entry which is preliminary data.</text>
</comment>
<accession>A0A7D9I770</accession>
<dbReference type="Gene3D" id="3.30.710.10">
    <property type="entry name" value="Potassium Channel Kv1.1, Chain A"/>
    <property type="match status" value="1"/>
</dbReference>
<proteinExistence type="predicted"/>
<evidence type="ECO:0000313" key="2">
    <source>
        <dbReference type="Proteomes" id="UP001152795"/>
    </source>
</evidence>
<dbReference type="GO" id="GO:0022008">
    <property type="term" value="P:neurogenesis"/>
    <property type="evidence" value="ECO:0007669"/>
    <property type="project" value="TreeGrafter"/>
</dbReference>
<dbReference type="PROSITE" id="PS50097">
    <property type="entry name" value="BTB"/>
    <property type="match status" value="1"/>
</dbReference>
<dbReference type="Proteomes" id="UP001152795">
    <property type="component" value="Unassembled WGS sequence"/>
</dbReference>
<organism evidence="1 2">
    <name type="scientific">Paramuricea clavata</name>
    <name type="common">Red gorgonian</name>
    <name type="synonym">Violescent sea-whip</name>
    <dbReference type="NCBI Taxonomy" id="317549"/>
    <lineage>
        <taxon>Eukaryota</taxon>
        <taxon>Metazoa</taxon>
        <taxon>Cnidaria</taxon>
        <taxon>Anthozoa</taxon>
        <taxon>Octocorallia</taxon>
        <taxon>Malacalcyonacea</taxon>
        <taxon>Plexauridae</taxon>
        <taxon>Paramuricea</taxon>
    </lineage>
</organism>
<dbReference type="Gene3D" id="1.25.40.420">
    <property type="match status" value="1"/>
</dbReference>
<keyword evidence="2" id="KW-1185">Reference proteome</keyword>
<reference evidence="1" key="1">
    <citation type="submission" date="2020-04" db="EMBL/GenBank/DDBJ databases">
        <authorList>
            <person name="Alioto T."/>
            <person name="Alioto T."/>
            <person name="Gomez Garrido J."/>
        </authorList>
    </citation>
    <scope>NUCLEOTIDE SEQUENCE</scope>
    <source>
        <strain evidence="1">A484AB</strain>
    </source>
</reference>